<name>A0A1F5KSK7_9BACT</name>
<organism evidence="1 2">
    <name type="scientific">Candidatus Daviesbacteria bacterium RIFCSPLOWO2_01_FULL_39_12</name>
    <dbReference type="NCBI Taxonomy" id="1797785"/>
    <lineage>
        <taxon>Bacteria</taxon>
        <taxon>Candidatus Daviesiibacteriota</taxon>
    </lineage>
</organism>
<sequence length="66" mass="7642">MKRLLIKLIEIYQTYLSFDHGLLNLFAPGGACRYEVSCSEYTKEKIGEFGVFTGSWMGVKRIWSCR</sequence>
<comment type="caution">
    <text evidence="1">The sequence shown here is derived from an EMBL/GenBank/DDBJ whole genome shotgun (WGS) entry which is preliminary data.</text>
</comment>
<evidence type="ECO:0000313" key="1">
    <source>
        <dbReference type="EMBL" id="OGE43902.1"/>
    </source>
</evidence>
<dbReference type="InterPro" id="IPR002696">
    <property type="entry name" value="Membr_insert_effic_factor_YidD"/>
</dbReference>
<dbReference type="STRING" id="1797785.A3B45_02635"/>
<dbReference type="SMART" id="SM01234">
    <property type="entry name" value="Haemolytic"/>
    <property type="match status" value="1"/>
</dbReference>
<evidence type="ECO:0008006" key="3">
    <source>
        <dbReference type="Google" id="ProtNLM"/>
    </source>
</evidence>
<gene>
    <name evidence="1" type="ORF">A3B45_02635</name>
</gene>
<dbReference type="NCBIfam" id="TIGR00278">
    <property type="entry name" value="membrane protein insertion efficiency factor YidD"/>
    <property type="match status" value="1"/>
</dbReference>
<dbReference type="AlphaFoldDB" id="A0A1F5KSK7"/>
<dbReference type="EMBL" id="MFDM01000011">
    <property type="protein sequence ID" value="OGE43902.1"/>
    <property type="molecule type" value="Genomic_DNA"/>
</dbReference>
<accession>A0A1F5KSK7</accession>
<evidence type="ECO:0000313" key="2">
    <source>
        <dbReference type="Proteomes" id="UP000178565"/>
    </source>
</evidence>
<reference evidence="1 2" key="1">
    <citation type="journal article" date="2016" name="Nat. Commun.">
        <title>Thousands of microbial genomes shed light on interconnected biogeochemical processes in an aquifer system.</title>
        <authorList>
            <person name="Anantharaman K."/>
            <person name="Brown C.T."/>
            <person name="Hug L.A."/>
            <person name="Sharon I."/>
            <person name="Castelle C.J."/>
            <person name="Probst A.J."/>
            <person name="Thomas B.C."/>
            <person name="Singh A."/>
            <person name="Wilkins M.J."/>
            <person name="Karaoz U."/>
            <person name="Brodie E.L."/>
            <person name="Williams K.H."/>
            <person name="Hubbard S.S."/>
            <person name="Banfield J.F."/>
        </authorList>
    </citation>
    <scope>NUCLEOTIDE SEQUENCE [LARGE SCALE GENOMIC DNA]</scope>
</reference>
<proteinExistence type="predicted"/>
<dbReference type="Proteomes" id="UP000178565">
    <property type="component" value="Unassembled WGS sequence"/>
</dbReference>
<protein>
    <recommendedName>
        <fullName evidence="3">Membrane protein insertion efficiency factor YidD</fullName>
    </recommendedName>
</protein>
<dbReference type="Pfam" id="PF01809">
    <property type="entry name" value="YidD"/>
    <property type="match status" value="1"/>
</dbReference>